<feature type="compositionally biased region" description="Low complexity" evidence="1">
    <location>
        <begin position="105"/>
        <end position="121"/>
    </location>
</feature>
<feature type="region of interest" description="Disordered" evidence="1">
    <location>
        <begin position="169"/>
        <end position="190"/>
    </location>
</feature>
<proteinExistence type="predicted"/>
<reference evidence="3" key="2">
    <citation type="submission" date="2025-08" db="UniProtKB">
        <authorList>
            <consortium name="RefSeq"/>
        </authorList>
    </citation>
    <scope>IDENTIFICATION</scope>
    <source>
        <tissue evidence="3">Leaf</tissue>
    </source>
</reference>
<feature type="region of interest" description="Disordered" evidence="1">
    <location>
        <begin position="79"/>
        <end position="152"/>
    </location>
</feature>
<evidence type="ECO:0000256" key="1">
    <source>
        <dbReference type="SAM" id="MobiDB-lite"/>
    </source>
</evidence>
<evidence type="ECO:0000313" key="2">
    <source>
        <dbReference type="Proteomes" id="UP000515123"/>
    </source>
</evidence>
<accession>A0A6P5EGZ5</accession>
<dbReference type="AlphaFoldDB" id="A0A6P5EGZ5"/>
<evidence type="ECO:0000313" key="3">
    <source>
        <dbReference type="RefSeq" id="XP_020080833.1"/>
    </source>
</evidence>
<protein>
    <submittedName>
        <fullName evidence="3">Spidroin-1-like</fullName>
    </submittedName>
</protein>
<sequence length="190" mass="19166">MAAGDRAAGAPAGDGSNRSGRSGGGAGRRRAAAGGAAAEIGPAHFLSGWSLPAARRRPGEVGAAMIRCLGPRGRWCSPQRATAVHGSGAAPRSARTGPERRRETLAAAGGARGRPGTRAPGCWRSPGSTGGLGRRGSASKAPRKPDSAWLGSGQTGWLLSLFRGLGDARGRPECEHGKAGRCWDGRGGWG</sequence>
<feature type="compositionally biased region" description="Low complexity" evidence="1">
    <location>
        <begin position="1"/>
        <end position="20"/>
    </location>
</feature>
<feature type="region of interest" description="Disordered" evidence="1">
    <location>
        <begin position="1"/>
        <end position="37"/>
    </location>
</feature>
<keyword evidence="2" id="KW-1185">Reference proteome</keyword>
<dbReference type="Proteomes" id="UP000515123">
    <property type="component" value="Unplaced"/>
</dbReference>
<dbReference type="GeneID" id="109704499"/>
<organism evidence="2 3">
    <name type="scientific">Ananas comosus</name>
    <name type="common">Pineapple</name>
    <name type="synonym">Ananas ananas</name>
    <dbReference type="NCBI Taxonomy" id="4615"/>
    <lineage>
        <taxon>Eukaryota</taxon>
        <taxon>Viridiplantae</taxon>
        <taxon>Streptophyta</taxon>
        <taxon>Embryophyta</taxon>
        <taxon>Tracheophyta</taxon>
        <taxon>Spermatophyta</taxon>
        <taxon>Magnoliopsida</taxon>
        <taxon>Liliopsida</taxon>
        <taxon>Poales</taxon>
        <taxon>Bromeliaceae</taxon>
        <taxon>Bromelioideae</taxon>
        <taxon>Ananas</taxon>
    </lineage>
</organism>
<reference evidence="2" key="1">
    <citation type="journal article" date="2015" name="Nat. Genet.">
        <title>The pineapple genome and the evolution of CAM photosynthesis.</title>
        <authorList>
            <person name="Ming R."/>
            <person name="VanBuren R."/>
            <person name="Wai C.M."/>
            <person name="Tang H."/>
            <person name="Schatz M.C."/>
            <person name="Bowers J.E."/>
            <person name="Lyons E."/>
            <person name="Wang M.L."/>
            <person name="Chen J."/>
            <person name="Biggers E."/>
            <person name="Zhang J."/>
            <person name="Huang L."/>
            <person name="Zhang L."/>
            <person name="Miao W."/>
            <person name="Zhang J."/>
            <person name="Ye Z."/>
            <person name="Miao C."/>
            <person name="Lin Z."/>
            <person name="Wang H."/>
            <person name="Zhou H."/>
            <person name="Yim W.C."/>
            <person name="Priest H.D."/>
            <person name="Zheng C."/>
            <person name="Woodhouse M."/>
            <person name="Edger P.P."/>
            <person name="Guyot R."/>
            <person name="Guo H.B."/>
            <person name="Guo H."/>
            <person name="Zheng G."/>
            <person name="Singh R."/>
            <person name="Sharma A."/>
            <person name="Min X."/>
            <person name="Zheng Y."/>
            <person name="Lee H."/>
            <person name="Gurtowski J."/>
            <person name="Sedlazeck F.J."/>
            <person name="Harkess A."/>
            <person name="McKain M.R."/>
            <person name="Liao Z."/>
            <person name="Fang J."/>
            <person name="Liu J."/>
            <person name="Zhang X."/>
            <person name="Zhang Q."/>
            <person name="Hu W."/>
            <person name="Qin Y."/>
            <person name="Wang K."/>
            <person name="Chen L.Y."/>
            <person name="Shirley N."/>
            <person name="Lin Y.R."/>
            <person name="Liu L.Y."/>
            <person name="Hernandez A.G."/>
            <person name="Wright C.L."/>
            <person name="Bulone V."/>
            <person name="Tuskan G.A."/>
            <person name="Heath K."/>
            <person name="Zee F."/>
            <person name="Moore P.H."/>
            <person name="Sunkar R."/>
            <person name="Leebens-Mack J.H."/>
            <person name="Mockler T."/>
            <person name="Bennetzen J.L."/>
            <person name="Freeling M."/>
            <person name="Sankoff D."/>
            <person name="Paterson A.H."/>
            <person name="Zhu X."/>
            <person name="Yang X."/>
            <person name="Smith J.A."/>
            <person name="Cushman J.C."/>
            <person name="Paull R.E."/>
            <person name="Yu Q."/>
        </authorList>
    </citation>
    <scope>NUCLEOTIDE SEQUENCE [LARGE SCALE GENOMIC DNA]</scope>
    <source>
        <strain evidence="2">cv. F153</strain>
    </source>
</reference>
<name>A0A6P5EGZ5_ANACO</name>
<gene>
    <name evidence="3" type="primary">LOC109704499</name>
</gene>
<dbReference type="RefSeq" id="XP_020080833.1">
    <property type="nucleotide sequence ID" value="XM_020225244.1"/>
</dbReference>
<feature type="compositionally biased region" description="Basic and acidic residues" evidence="1">
    <location>
        <begin position="169"/>
        <end position="184"/>
    </location>
</feature>